<accession>A0AAE6XPX5</accession>
<dbReference type="EMBL" id="CP048049">
    <property type="protein sequence ID" value="QIS44211.1"/>
    <property type="molecule type" value="Genomic_DNA"/>
</dbReference>
<evidence type="ECO:0000256" key="1">
    <source>
        <dbReference type="SAM" id="MobiDB-lite"/>
    </source>
</evidence>
<dbReference type="PANTHER" id="PTHR43798">
    <property type="entry name" value="MONOACYLGLYCEROL LIPASE"/>
    <property type="match status" value="1"/>
</dbReference>
<feature type="compositionally biased region" description="Low complexity" evidence="1">
    <location>
        <begin position="1"/>
        <end position="15"/>
    </location>
</feature>
<organism evidence="3 4">
    <name type="scientific">Clavibacter capsici</name>
    <dbReference type="NCBI Taxonomy" id="1874630"/>
    <lineage>
        <taxon>Bacteria</taxon>
        <taxon>Bacillati</taxon>
        <taxon>Actinomycetota</taxon>
        <taxon>Actinomycetes</taxon>
        <taxon>Micrococcales</taxon>
        <taxon>Microbacteriaceae</taxon>
        <taxon>Clavibacter</taxon>
    </lineage>
</organism>
<proteinExistence type="predicted"/>
<dbReference type="GO" id="GO:0047372">
    <property type="term" value="F:monoacylglycerol lipase activity"/>
    <property type="evidence" value="ECO:0007669"/>
    <property type="project" value="TreeGrafter"/>
</dbReference>
<name>A0AAE6XPX5_9MICO</name>
<keyword evidence="3" id="KW-0378">Hydrolase</keyword>
<keyword evidence="4" id="KW-1185">Reference proteome</keyword>
<evidence type="ECO:0000313" key="3">
    <source>
        <dbReference type="EMBL" id="QIS44211.1"/>
    </source>
</evidence>
<evidence type="ECO:0000259" key="2">
    <source>
        <dbReference type="Pfam" id="PF12697"/>
    </source>
</evidence>
<dbReference type="GO" id="GO:0046464">
    <property type="term" value="P:acylglycerol catabolic process"/>
    <property type="evidence" value="ECO:0007669"/>
    <property type="project" value="TreeGrafter"/>
</dbReference>
<evidence type="ECO:0000313" key="4">
    <source>
        <dbReference type="Proteomes" id="UP000503164"/>
    </source>
</evidence>
<dbReference type="SUPFAM" id="SSF53474">
    <property type="entry name" value="alpha/beta-Hydrolases"/>
    <property type="match status" value="1"/>
</dbReference>
<dbReference type="Gene3D" id="3.40.50.1820">
    <property type="entry name" value="alpha/beta hydrolase"/>
    <property type="match status" value="1"/>
</dbReference>
<gene>
    <name evidence="3" type="ORF">GW570_03450</name>
</gene>
<protein>
    <submittedName>
        <fullName evidence="3">Alpha/beta hydrolase</fullName>
    </submittedName>
</protein>
<dbReference type="Pfam" id="PF12697">
    <property type="entry name" value="Abhydrolase_6"/>
    <property type="match status" value="1"/>
</dbReference>
<dbReference type="Proteomes" id="UP000503164">
    <property type="component" value="Chromosome"/>
</dbReference>
<dbReference type="InterPro" id="IPR029058">
    <property type="entry name" value="AB_hydrolase_fold"/>
</dbReference>
<dbReference type="PRINTS" id="PR00111">
    <property type="entry name" value="ABHYDROLASE"/>
</dbReference>
<dbReference type="PANTHER" id="PTHR43798:SF5">
    <property type="entry name" value="MONOACYLGLYCEROL LIPASE ABHD6"/>
    <property type="match status" value="1"/>
</dbReference>
<dbReference type="RefSeq" id="WP_053773799.1">
    <property type="nucleotide sequence ID" value="NZ_CP012573.1"/>
</dbReference>
<sequence>MAWSSARAGAPAAALRRPDPSGPARPTFLLIHGVGLSHLAFSRLARALVDHGTVLAPDLPGFGRAPGARRRVSVEEMAEALLPALDRGGIRPRSLVVLGHSLGAQVAIEVARLRPDLVRGVVLIGPVVDTHAASAVGQARRLLLDMVLEPPVTGAMVARDYVRGGLLSFAAGVRSMLRYPTAERLPAVTAPLLVLRGSGDPVAPARWDAELARLVADGRTVEVAGAAHNVPHSHPTEVARHVLAFAASLVDD</sequence>
<feature type="domain" description="AB hydrolase-1" evidence="2">
    <location>
        <begin position="28"/>
        <end position="240"/>
    </location>
</feature>
<dbReference type="InterPro" id="IPR050266">
    <property type="entry name" value="AB_hydrolase_sf"/>
</dbReference>
<dbReference type="GO" id="GO:0016020">
    <property type="term" value="C:membrane"/>
    <property type="evidence" value="ECO:0007669"/>
    <property type="project" value="TreeGrafter"/>
</dbReference>
<feature type="region of interest" description="Disordered" evidence="1">
    <location>
        <begin position="1"/>
        <end position="20"/>
    </location>
</feature>
<dbReference type="AlphaFoldDB" id="A0AAE6XPX5"/>
<dbReference type="InterPro" id="IPR000073">
    <property type="entry name" value="AB_hydrolase_1"/>
</dbReference>
<reference evidence="3 4" key="1">
    <citation type="journal article" date="2020" name="Mol. Plant Pathol.">
        <title>Plasmid composition and the chpG gene determine the virulence level of Clavibacter capsici natural isolates in pepper.</title>
        <authorList>
            <person name="Hwang I.S."/>
            <person name="Lee H.M."/>
            <person name="Oh E.J."/>
            <person name="Lee S."/>
            <person name="Heu S."/>
            <person name="Oh C.S."/>
        </authorList>
    </citation>
    <scope>NUCLEOTIDE SEQUENCE [LARGE SCALE GENOMIC DNA]</scope>
    <source>
        <strain evidence="3 4">1101</strain>
    </source>
</reference>